<gene>
    <name evidence="1" type="ORF">L0668_11700</name>
</gene>
<keyword evidence="2" id="KW-1185">Reference proteome</keyword>
<dbReference type="EMBL" id="JAKGAS010000005">
    <property type="protein sequence ID" value="MCF2948774.1"/>
    <property type="molecule type" value="Genomic_DNA"/>
</dbReference>
<accession>A0ABS9DAF8</accession>
<evidence type="ECO:0000313" key="2">
    <source>
        <dbReference type="Proteomes" id="UP001521137"/>
    </source>
</evidence>
<comment type="caution">
    <text evidence="1">The sequence shown here is derived from an EMBL/GenBank/DDBJ whole genome shotgun (WGS) entry which is preliminary data.</text>
</comment>
<evidence type="ECO:0000313" key="1">
    <source>
        <dbReference type="EMBL" id="MCF2948774.1"/>
    </source>
</evidence>
<organism evidence="1 2">
    <name type="scientific">Paraglaciecola algarum</name>
    <dbReference type="NCBI Taxonomy" id="3050085"/>
    <lineage>
        <taxon>Bacteria</taxon>
        <taxon>Pseudomonadati</taxon>
        <taxon>Pseudomonadota</taxon>
        <taxon>Gammaproteobacteria</taxon>
        <taxon>Alteromonadales</taxon>
        <taxon>Alteromonadaceae</taxon>
        <taxon>Paraglaciecola</taxon>
    </lineage>
</organism>
<reference evidence="1 2" key="1">
    <citation type="submission" date="2022-01" db="EMBL/GenBank/DDBJ databases">
        <title>Paraglaciecola sp. G1-23.</title>
        <authorList>
            <person name="Jin M.S."/>
            <person name="Han D.M."/>
            <person name="Kim H.M."/>
            <person name="Jeon C.O."/>
        </authorList>
    </citation>
    <scope>NUCLEOTIDE SEQUENCE [LARGE SCALE GENOMIC DNA]</scope>
    <source>
        <strain evidence="1 2">G1-23</strain>
    </source>
</reference>
<protein>
    <recommendedName>
        <fullName evidence="3">Transposase</fullName>
    </recommendedName>
</protein>
<dbReference type="Proteomes" id="UP001521137">
    <property type="component" value="Unassembled WGS sequence"/>
</dbReference>
<sequence length="48" mass="5332">MKFQSRGKQKHGCAIDKNEMWVCLVNNALLRGKLLLAKMLSGAKLANC</sequence>
<proteinExistence type="predicted"/>
<evidence type="ECO:0008006" key="3">
    <source>
        <dbReference type="Google" id="ProtNLM"/>
    </source>
</evidence>
<dbReference type="RefSeq" id="WP_235312777.1">
    <property type="nucleotide sequence ID" value="NZ_JAKGAS010000005.1"/>
</dbReference>
<name>A0ABS9DAF8_9ALTE</name>